<evidence type="ECO:0000256" key="1">
    <source>
        <dbReference type="SAM" id="Phobius"/>
    </source>
</evidence>
<reference evidence="2 3" key="1">
    <citation type="journal article" date="2015" name="Nature">
        <title>rRNA introns, odd ribosomes, and small enigmatic genomes across a large radiation of phyla.</title>
        <authorList>
            <person name="Brown C.T."/>
            <person name="Hug L.A."/>
            <person name="Thomas B.C."/>
            <person name="Sharon I."/>
            <person name="Castelle C.J."/>
            <person name="Singh A."/>
            <person name="Wilkins M.J."/>
            <person name="Williams K.H."/>
            <person name="Banfield J.F."/>
        </authorList>
    </citation>
    <scope>NUCLEOTIDE SEQUENCE [LARGE SCALE GENOMIC DNA]</scope>
</reference>
<gene>
    <name evidence="2" type="ORF">UV59_C0024G0004</name>
</gene>
<dbReference type="AlphaFoldDB" id="A0A0G1FBK0"/>
<sequence length="61" mass="6965">MGVLFLCFYFYSLVIYYVVLDLCYVSSQCFSVNRQYASQVALEGGFFWLGRNIASSIRAAN</sequence>
<evidence type="ECO:0000313" key="2">
    <source>
        <dbReference type="EMBL" id="KKS84208.1"/>
    </source>
</evidence>
<accession>A0A0G1FBK0</accession>
<dbReference type="EMBL" id="LCFB01000024">
    <property type="protein sequence ID" value="KKS84208.1"/>
    <property type="molecule type" value="Genomic_DNA"/>
</dbReference>
<evidence type="ECO:0000313" key="3">
    <source>
        <dbReference type="Proteomes" id="UP000034543"/>
    </source>
</evidence>
<keyword evidence="1" id="KW-0812">Transmembrane</keyword>
<proteinExistence type="predicted"/>
<keyword evidence="1" id="KW-1133">Transmembrane helix</keyword>
<protein>
    <submittedName>
        <fullName evidence="2">Uncharacterized protein</fullName>
    </submittedName>
</protein>
<feature type="transmembrane region" description="Helical" evidence="1">
    <location>
        <begin position="6"/>
        <end position="25"/>
    </location>
</feature>
<name>A0A0G1FBK0_9BACT</name>
<keyword evidence="1" id="KW-0472">Membrane</keyword>
<dbReference type="Proteomes" id="UP000034543">
    <property type="component" value="Unassembled WGS sequence"/>
</dbReference>
<comment type="caution">
    <text evidence="2">The sequence shown here is derived from an EMBL/GenBank/DDBJ whole genome shotgun (WGS) entry which is preliminary data.</text>
</comment>
<organism evidence="2 3">
    <name type="scientific">Candidatus Gottesmanbacteria bacterium GW2011_GWA1_43_11</name>
    <dbReference type="NCBI Taxonomy" id="1618436"/>
    <lineage>
        <taxon>Bacteria</taxon>
        <taxon>Candidatus Gottesmaniibacteriota</taxon>
    </lineage>
</organism>
<dbReference type="STRING" id="1618436.UV59_C0024G0004"/>